<accession>A0A2Z2M5N3</accession>
<dbReference type="KEGG" id="tgg:A3K92_07340"/>
<feature type="transmembrane region" description="Helical" evidence="1">
    <location>
        <begin position="227"/>
        <end position="250"/>
    </location>
</feature>
<evidence type="ECO:0000313" key="2">
    <source>
        <dbReference type="EMBL" id="ASJ01307.1"/>
    </source>
</evidence>
<feature type="transmembrane region" description="Helical" evidence="1">
    <location>
        <begin position="427"/>
        <end position="447"/>
    </location>
</feature>
<keyword evidence="1" id="KW-0472">Membrane</keyword>
<feature type="transmembrane region" description="Helical" evidence="1">
    <location>
        <begin position="270"/>
        <end position="292"/>
    </location>
</feature>
<dbReference type="AlphaFoldDB" id="A0A2Z2M5N3"/>
<keyword evidence="1" id="KW-0812">Transmembrane</keyword>
<feature type="transmembrane region" description="Helical" evidence="1">
    <location>
        <begin position="68"/>
        <end position="89"/>
    </location>
</feature>
<feature type="transmembrane region" description="Helical" evidence="1">
    <location>
        <begin position="146"/>
        <end position="168"/>
    </location>
</feature>
<feature type="transmembrane region" description="Helical" evidence="1">
    <location>
        <begin position="6"/>
        <end position="23"/>
    </location>
</feature>
<organism evidence="2 3">
    <name type="scientific">Thermococcus gorgonarius</name>
    <dbReference type="NCBI Taxonomy" id="71997"/>
    <lineage>
        <taxon>Archaea</taxon>
        <taxon>Methanobacteriati</taxon>
        <taxon>Methanobacteriota</taxon>
        <taxon>Thermococci</taxon>
        <taxon>Thermococcales</taxon>
        <taxon>Thermococcaceae</taxon>
        <taxon>Thermococcus</taxon>
    </lineage>
</organism>
<feature type="transmembrane region" description="Helical" evidence="1">
    <location>
        <begin position="35"/>
        <end position="62"/>
    </location>
</feature>
<name>A0A2Z2M5N3_THEGO</name>
<feature type="transmembrane region" description="Helical" evidence="1">
    <location>
        <begin position="381"/>
        <end position="406"/>
    </location>
</feature>
<evidence type="ECO:0000313" key="3">
    <source>
        <dbReference type="Proteomes" id="UP000250134"/>
    </source>
</evidence>
<gene>
    <name evidence="2" type="ORF">A3K92_07340</name>
</gene>
<sequence length="560" mass="64536">MKKIQLVLFSLFVYIIILIYIINQPHFSYSKGDNVLSAIPLVHWVLLLVNSVVLVVIIIYYINTSKYAVSLLGLMYGLLFYLTNLYFIIPYEQVENIFPSNIIEFMLSTGKITHDALATYSLSYLSYPISFILETSIILVGGIGKISIYTVGLFVFMSALYVGLIYYYSKLGRDIKFAVISLMTYMMLSFYVINDQVAPQTLALVFLPYLYKVTFDFIDHGQNLKKFLILAMFWFALVFTHPFMFLFYILPVGGIVLYNHYSPHKKNLRTSTIGLLVSIWGLGFTWLFYNLLSIPLKALIERWGEVEGETWWIFGRFLRKSGAFGPIKYTPHPHYELVPKWIVELQAWILRIILISLLLIATYGFIVYLKRSIEKGQLPYQLIFDISILVSSGALFVVGLVTNFLGQRVFQVVFMPFSRYVLSSKSNRWISIITVLILIIAPVMYTYNQLTNLTVGPQLFVQDEQLLVAGYFGNEKLPGYSKVVVARELYPSEYPTNIRKFSFPGGVLQYPRLHWNYLYYGTKFKHASEYYGLQPYSNIALIKVKYTQVYTSSTVGVILP</sequence>
<proteinExistence type="predicted"/>
<dbReference type="Proteomes" id="UP000250134">
    <property type="component" value="Chromosome"/>
</dbReference>
<keyword evidence="1" id="KW-1133">Transmembrane helix</keyword>
<keyword evidence="3" id="KW-1185">Reference proteome</keyword>
<dbReference type="EMBL" id="CP014855">
    <property type="protein sequence ID" value="ASJ01307.1"/>
    <property type="molecule type" value="Genomic_DNA"/>
</dbReference>
<feature type="transmembrane region" description="Helical" evidence="1">
    <location>
        <begin position="199"/>
        <end position="215"/>
    </location>
</feature>
<protein>
    <submittedName>
        <fullName evidence="2">Uncharacterized protein</fullName>
    </submittedName>
</protein>
<feature type="transmembrane region" description="Helical" evidence="1">
    <location>
        <begin position="348"/>
        <end position="369"/>
    </location>
</feature>
<feature type="transmembrane region" description="Helical" evidence="1">
    <location>
        <begin position="175"/>
        <end position="193"/>
    </location>
</feature>
<evidence type="ECO:0000256" key="1">
    <source>
        <dbReference type="SAM" id="Phobius"/>
    </source>
</evidence>
<reference evidence="2 3" key="1">
    <citation type="submission" date="2016-03" db="EMBL/GenBank/DDBJ databases">
        <title>Complete genome sequence of Thermococcus gorgonarius.</title>
        <authorList>
            <person name="Oger P.M."/>
        </authorList>
    </citation>
    <scope>NUCLEOTIDE SEQUENCE [LARGE SCALE GENOMIC DNA]</scope>
    <source>
        <strain evidence="2 3">W-12</strain>
    </source>
</reference>